<evidence type="ECO:0000313" key="6">
    <source>
        <dbReference type="RefSeq" id="XP_032828020.1"/>
    </source>
</evidence>
<dbReference type="AlphaFoldDB" id="A0AAJ7XB96"/>
<dbReference type="FunFam" id="3.30.70.330:FF:000119">
    <property type="entry name" value="RNA-binding motif protein, X chromosome"/>
    <property type="match status" value="1"/>
</dbReference>
<dbReference type="KEGG" id="pmrn:116952608"/>
<organism evidence="5 6">
    <name type="scientific">Petromyzon marinus</name>
    <name type="common">Sea lamprey</name>
    <dbReference type="NCBI Taxonomy" id="7757"/>
    <lineage>
        <taxon>Eukaryota</taxon>
        <taxon>Metazoa</taxon>
        <taxon>Chordata</taxon>
        <taxon>Craniata</taxon>
        <taxon>Vertebrata</taxon>
        <taxon>Cyclostomata</taxon>
        <taxon>Hyperoartia</taxon>
        <taxon>Petromyzontiformes</taxon>
        <taxon>Petromyzontidae</taxon>
        <taxon>Petromyzon</taxon>
    </lineage>
</organism>
<accession>A0AAJ7XB96</accession>
<feature type="compositionally biased region" description="Low complexity" evidence="3">
    <location>
        <begin position="352"/>
        <end position="367"/>
    </location>
</feature>
<sequence>MGEADPGKLFVGGLNIDTTEKALEATFSKYGRVADVLLMKDRETNLSRGFAFVTFANPEDAKEAERDANGKVLEGRAMRVDQATKPSFESFPGGGRYGFSRGPPRGGSTRGPPMKRGPLDRGDGPPAKRPMTMAGGPPRGGGRGGFRGPGPRDMDGYGGPPRREMMPRRDDYVPRDEYYSSKDNYARRDYGGSRDGRDYPPPPPKEYRPPPGRDDYHGPSSRAYGYDPGSLRTSRSPGPASRERDIYGSGGRDHMREYPGERPGAGSYRDGYAGYGSSRGGPPPSYGGGSGGGGRYDDYGPSSRDPYAPGSTREYPGGRATNDGYGLGRSGDRMGRAERGPPPPPIERSYAPRDSYGSSSRGPPRDSFGGGGGVPPPRDSYGASSAYRGAPRDAYGGSARGPPAARRVRRRAPP</sequence>
<evidence type="ECO:0000256" key="1">
    <source>
        <dbReference type="ARBA" id="ARBA00022884"/>
    </source>
</evidence>
<dbReference type="InterPro" id="IPR035979">
    <property type="entry name" value="RBD_domain_sf"/>
</dbReference>
<dbReference type="GO" id="GO:0003723">
    <property type="term" value="F:RNA binding"/>
    <property type="evidence" value="ECO:0007669"/>
    <property type="project" value="UniProtKB-UniRule"/>
</dbReference>
<dbReference type="SUPFAM" id="SSF54928">
    <property type="entry name" value="RNA-binding domain, RBD"/>
    <property type="match status" value="1"/>
</dbReference>
<dbReference type="InterPro" id="IPR050441">
    <property type="entry name" value="RBM"/>
</dbReference>
<dbReference type="Gene3D" id="3.30.70.330">
    <property type="match status" value="1"/>
</dbReference>
<evidence type="ECO:0000259" key="4">
    <source>
        <dbReference type="PROSITE" id="PS50102"/>
    </source>
</evidence>
<feature type="compositionally biased region" description="Basic and acidic residues" evidence="3">
    <location>
        <begin position="330"/>
        <end position="339"/>
    </location>
</feature>
<dbReference type="GO" id="GO:0043226">
    <property type="term" value="C:organelle"/>
    <property type="evidence" value="ECO:0007669"/>
    <property type="project" value="UniProtKB-ARBA"/>
</dbReference>
<feature type="compositionally biased region" description="Basic and acidic residues" evidence="3">
    <location>
        <begin position="150"/>
        <end position="198"/>
    </location>
</feature>
<evidence type="ECO:0000256" key="2">
    <source>
        <dbReference type="PROSITE-ProRule" id="PRU00176"/>
    </source>
</evidence>
<feature type="region of interest" description="Disordered" evidence="3">
    <location>
        <begin position="60"/>
        <end position="414"/>
    </location>
</feature>
<dbReference type="InterPro" id="IPR000504">
    <property type="entry name" value="RRM_dom"/>
</dbReference>
<keyword evidence="5" id="KW-1185">Reference proteome</keyword>
<evidence type="ECO:0000256" key="3">
    <source>
        <dbReference type="SAM" id="MobiDB-lite"/>
    </source>
</evidence>
<protein>
    <submittedName>
        <fullName evidence="6">RNA-binding motif protein, X chromosome-like isoform X1</fullName>
    </submittedName>
</protein>
<dbReference type="Proteomes" id="UP001318040">
    <property type="component" value="Chromosome 47"/>
</dbReference>
<keyword evidence="1 2" id="KW-0694">RNA-binding</keyword>
<dbReference type="SMART" id="SM00360">
    <property type="entry name" value="RRM"/>
    <property type="match status" value="1"/>
</dbReference>
<dbReference type="PROSITE" id="PS50102">
    <property type="entry name" value="RRM"/>
    <property type="match status" value="1"/>
</dbReference>
<feature type="domain" description="RRM" evidence="4">
    <location>
        <begin position="7"/>
        <end position="85"/>
    </location>
</feature>
<gene>
    <name evidence="6" type="primary">LOC116952608</name>
</gene>
<proteinExistence type="predicted"/>
<reference evidence="6" key="1">
    <citation type="submission" date="2025-08" db="UniProtKB">
        <authorList>
            <consortium name="RefSeq"/>
        </authorList>
    </citation>
    <scope>IDENTIFICATION</scope>
    <source>
        <tissue evidence="6">Sperm</tissue>
    </source>
</reference>
<dbReference type="Pfam" id="PF00076">
    <property type="entry name" value="RRM_1"/>
    <property type="match status" value="1"/>
</dbReference>
<feature type="compositionally biased region" description="Gly residues" evidence="3">
    <location>
        <begin position="137"/>
        <end position="148"/>
    </location>
</feature>
<evidence type="ECO:0000313" key="5">
    <source>
        <dbReference type="Proteomes" id="UP001318040"/>
    </source>
</evidence>
<dbReference type="RefSeq" id="XP_032828020.1">
    <property type="nucleotide sequence ID" value="XM_032972129.1"/>
</dbReference>
<dbReference type="InterPro" id="IPR012677">
    <property type="entry name" value="Nucleotide-bd_a/b_plait_sf"/>
</dbReference>
<feature type="compositionally biased region" description="Basic and acidic residues" evidence="3">
    <location>
        <begin position="60"/>
        <end position="79"/>
    </location>
</feature>
<name>A0AAJ7XB96_PETMA</name>
<feature type="compositionally biased region" description="Basic and acidic residues" evidence="3">
    <location>
        <begin position="205"/>
        <end position="217"/>
    </location>
</feature>
<dbReference type="PANTHER" id="PTHR48034">
    <property type="entry name" value="TRANSFORMER-2 SEX-DETERMINING PROTEIN-RELATED"/>
    <property type="match status" value="1"/>
</dbReference>
<feature type="compositionally biased region" description="Basic and acidic residues" evidence="3">
    <location>
        <begin position="241"/>
        <end position="260"/>
    </location>
</feature>